<organism evidence="2 3">
    <name type="scientific">Aurantimonas endophytica</name>
    <dbReference type="NCBI Taxonomy" id="1522175"/>
    <lineage>
        <taxon>Bacteria</taxon>
        <taxon>Pseudomonadati</taxon>
        <taxon>Pseudomonadota</taxon>
        <taxon>Alphaproteobacteria</taxon>
        <taxon>Hyphomicrobiales</taxon>
        <taxon>Aurantimonadaceae</taxon>
        <taxon>Aurantimonas</taxon>
    </lineage>
</organism>
<dbReference type="SUPFAM" id="SSF53955">
    <property type="entry name" value="Lysozyme-like"/>
    <property type="match status" value="1"/>
</dbReference>
<keyword evidence="1" id="KW-0812">Transmembrane</keyword>
<comment type="caution">
    <text evidence="2">The sequence shown here is derived from an EMBL/GenBank/DDBJ whole genome shotgun (WGS) entry which is preliminary data.</text>
</comment>
<dbReference type="Proteomes" id="UP000588647">
    <property type="component" value="Unassembled WGS sequence"/>
</dbReference>
<gene>
    <name evidence="2" type="ORF">GGR03_000657</name>
</gene>
<keyword evidence="1" id="KW-0472">Membrane</keyword>
<name>A0A7W6MN74_9HYPH</name>
<feature type="transmembrane region" description="Helical" evidence="1">
    <location>
        <begin position="261"/>
        <end position="285"/>
    </location>
</feature>
<dbReference type="EMBL" id="JACIEM010000001">
    <property type="protein sequence ID" value="MBB4001610.1"/>
    <property type="molecule type" value="Genomic_DNA"/>
</dbReference>
<evidence type="ECO:0000313" key="2">
    <source>
        <dbReference type="EMBL" id="MBB4001610.1"/>
    </source>
</evidence>
<dbReference type="AlphaFoldDB" id="A0A7W6MN74"/>
<dbReference type="InterPro" id="IPR023346">
    <property type="entry name" value="Lysozyme-like_dom_sf"/>
</dbReference>
<keyword evidence="3" id="KW-1185">Reference proteome</keyword>
<proteinExistence type="predicted"/>
<evidence type="ECO:0000313" key="3">
    <source>
        <dbReference type="Proteomes" id="UP000588647"/>
    </source>
</evidence>
<protein>
    <submittedName>
        <fullName evidence="2">Muramidase (Phage lysozyme)</fullName>
    </submittedName>
</protein>
<sequence length="294" mass="31840">MDRTVPLAAARMLDFVRATEVGTDGPSGYNVIFGFNQDKLPKPVTQMTIDEVLGAQASWSKRFGSSAAAGYQFMRATLTDLKRELGLRGTEILDEDLQDRLAFHLLKRRGYEAFMAGQISRTEFGKRLAQEWASFPVLASVKGPHRQVARGQSYYTGDPLNKALVSPEEVERVIDEVKELGNAMPAPAPVPIPKPEQTEEPTMPAPIGHNGGPELSPIEQMNKPVQGAKAGFATSGVTGALLYLWSTTEAFPAAWQNDTQAAIALTVVASAFSGLVANFIASYLARDKRFTAPA</sequence>
<accession>A0A7W6MN74</accession>
<dbReference type="Gene3D" id="1.10.530.10">
    <property type="match status" value="1"/>
</dbReference>
<reference evidence="2 3" key="1">
    <citation type="submission" date="2020-08" db="EMBL/GenBank/DDBJ databases">
        <title>Genomic Encyclopedia of Type Strains, Phase IV (KMG-IV): sequencing the most valuable type-strain genomes for metagenomic binning, comparative biology and taxonomic classification.</title>
        <authorList>
            <person name="Goeker M."/>
        </authorList>
    </citation>
    <scope>NUCLEOTIDE SEQUENCE [LARGE SCALE GENOMIC DNA]</scope>
    <source>
        <strain evidence="2 3">DSM 103570</strain>
    </source>
</reference>
<evidence type="ECO:0000256" key="1">
    <source>
        <dbReference type="SAM" id="Phobius"/>
    </source>
</evidence>
<dbReference type="RefSeq" id="WP_183206119.1">
    <property type="nucleotide sequence ID" value="NZ_JAAAMM010000001.1"/>
</dbReference>
<keyword evidence="1" id="KW-1133">Transmembrane helix</keyword>